<geneLocation type="chloroplast" evidence="1"/>
<evidence type="ECO:0000313" key="1">
    <source>
        <dbReference type="EMBL" id="AGH29037.1"/>
    </source>
</evidence>
<dbReference type="GeneID" id="19740615"/>
<reference evidence="1" key="1">
    <citation type="journal article" date="2014" name="Genome Biol. Evol.">
        <title>Serial gene losses and foreign DNA underlie size and sequence variation in the plastid genomes of diatoms.</title>
        <authorList>
            <person name="Ruck E.C."/>
            <person name="Nakov T."/>
            <person name="Jansen R.K."/>
            <person name="Theriot E.C."/>
            <person name="Alverson A.J."/>
        </authorList>
    </citation>
    <scope>NUCLEOTIDE SEQUENCE</scope>
    <source>
        <strain evidence="1">Ccmp1797</strain>
    </source>
</reference>
<organism evidence="1">
    <name type="scientific">Lithodesmium undulatum</name>
    <name type="common">Marine centric diatom</name>
    <dbReference type="NCBI Taxonomy" id="59812"/>
    <lineage>
        <taxon>Eukaryota</taxon>
        <taxon>Sar</taxon>
        <taxon>Stramenopiles</taxon>
        <taxon>Ochrophyta</taxon>
        <taxon>Bacillariophyta</taxon>
        <taxon>Mediophyceae</taxon>
        <taxon>Lithodesmiophycidae</taxon>
        <taxon>Lithodesmiales</taxon>
        <taxon>Lithodesmiaceae</taxon>
        <taxon>Lithodesmium</taxon>
    </lineage>
</organism>
<accession>A0A023HCH6</accession>
<protein>
    <submittedName>
        <fullName evidence="1">Uncharacterized protein</fullName>
    </submittedName>
</protein>
<dbReference type="EMBL" id="KC509525">
    <property type="protein sequence ID" value="AGH29037.1"/>
    <property type="molecule type" value="Genomic_DNA"/>
</dbReference>
<gene>
    <name evidence="1" type="primary">ycf88</name>
</gene>
<keyword evidence="1" id="KW-0150">Chloroplast</keyword>
<proteinExistence type="predicted"/>
<name>A0A023HCH6_LITUN</name>
<dbReference type="RefSeq" id="YP_009029506.1">
    <property type="nucleotide sequence ID" value="NC_024085.1"/>
</dbReference>
<keyword evidence="1" id="KW-0934">Plastid</keyword>
<sequence>MEFRFPQNFTVKTFHVKYDNKLSSFTKLILQSFKYKYLYYVLEDISYLLKSSPSDRDILLQILNSIVISLQNNFCVNFFDIWIYEIYITDSQKHKKLKKENLQSLECSNYLTIKLACQMKPPPEKIEIPW</sequence>
<dbReference type="AlphaFoldDB" id="A0A023HCH6"/>